<evidence type="ECO:0000313" key="2">
    <source>
        <dbReference type="EMBL" id="JAD82920.1"/>
    </source>
</evidence>
<dbReference type="AlphaFoldDB" id="A0A0A9DB80"/>
<dbReference type="GO" id="GO:0008270">
    <property type="term" value="F:zinc ion binding"/>
    <property type="evidence" value="ECO:0007669"/>
    <property type="project" value="InterPro"/>
</dbReference>
<reference evidence="2" key="2">
    <citation type="journal article" date="2015" name="Data Brief">
        <title>Shoot transcriptome of the giant reed, Arundo donax.</title>
        <authorList>
            <person name="Barrero R.A."/>
            <person name="Guerrero F.D."/>
            <person name="Moolhuijzen P."/>
            <person name="Goolsby J.A."/>
            <person name="Tidwell J."/>
            <person name="Bellgard S.E."/>
            <person name="Bellgard M.I."/>
        </authorList>
    </citation>
    <scope>NUCLEOTIDE SEQUENCE</scope>
    <source>
        <tissue evidence="2">Shoot tissue taken approximately 20 cm above the soil surface</tissue>
    </source>
</reference>
<dbReference type="Pfam" id="PF14432">
    <property type="entry name" value="DYW_deaminase"/>
    <property type="match status" value="1"/>
</dbReference>
<accession>A0A0A9DB80</accession>
<dbReference type="EMBL" id="GBRH01214975">
    <property type="protein sequence ID" value="JAD82920.1"/>
    <property type="molecule type" value="Transcribed_RNA"/>
</dbReference>
<dbReference type="InterPro" id="IPR032867">
    <property type="entry name" value="DYW_dom"/>
</dbReference>
<name>A0A0A9DB80_ARUDO</name>
<feature type="domain" description="DYW" evidence="1">
    <location>
        <begin position="53"/>
        <end position="145"/>
    </location>
</feature>
<evidence type="ECO:0000259" key="1">
    <source>
        <dbReference type="Pfam" id="PF14432"/>
    </source>
</evidence>
<protein>
    <recommendedName>
        <fullName evidence="1">DYW domain-containing protein</fullName>
    </recommendedName>
</protein>
<organism evidence="2">
    <name type="scientific">Arundo donax</name>
    <name type="common">Giant reed</name>
    <name type="synonym">Donax arundinaceus</name>
    <dbReference type="NCBI Taxonomy" id="35708"/>
    <lineage>
        <taxon>Eukaryota</taxon>
        <taxon>Viridiplantae</taxon>
        <taxon>Streptophyta</taxon>
        <taxon>Embryophyta</taxon>
        <taxon>Tracheophyta</taxon>
        <taxon>Spermatophyta</taxon>
        <taxon>Magnoliopsida</taxon>
        <taxon>Liliopsida</taxon>
        <taxon>Poales</taxon>
        <taxon>Poaceae</taxon>
        <taxon>PACMAD clade</taxon>
        <taxon>Arundinoideae</taxon>
        <taxon>Arundineae</taxon>
        <taxon>Arundo</taxon>
    </lineage>
</organism>
<reference evidence="2" key="1">
    <citation type="submission" date="2014-09" db="EMBL/GenBank/DDBJ databases">
        <authorList>
            <person name="Magalhaes I.L.F."/>
            <person name="Oliveira U."/>
            <person name="Santos F.R."/>
            <person name="Vidigal T.H.D.A."/>
            <person name="Brescovit A.D."/>
            <person name="Santos A.J."/>
        </authorList>
    </citation>
    <scope>NUCLEOTIDE SEQUENCE</scope>
    <source>
        <tissue evidence="2">Shoot tissue taken approximately 20 cm above the soil surface</tissue>
    </source>
</reference>
<proteinExistence type="predicted"/>
<sequence>MAEQGLRKHPACSWIEIGNNVHTFTAGDYSHRDSEAIHLKLAEITEKVRKEGGYTEDTRFVLHDVSEEEKIEKLHKHSERLAIAFGLINSRPGTPLRIAKNLMVCGDCHEFTKLVSKLFEREIVVRDANRFHHFGGGSCSCGDFW</sequence>